<name>A0A9N7Y508_PLEPL</name>
<sequence>MVTVVLGFVVVFGPQSRHGGAGSEKKAGTGMSGRVQAGWRINGEARMTAERRGTRRFCVEQGTSHAPSAHSTCQGKQRRGGGETKTTTNNYINPHSIKPMDLCGSQHPTSHEAMMRSLCAPAAVATNKSSLVTLRGGGETVENL</sequence>
<dbReference type="Proteomes" id="UP001153269">
    <property type="component" value="Unassembled WGS sequence"/>
</dbReference>
<protein>
    <submittedName>
        <fullName evidence="2">Uncharacterized protein</fullName>
    </submittedName>
</protein>
<accession>A0A9N7Y508</accession>
<evidence type="ECO:0000313" key="2">
    <source>
        <dbReference type="EMBL" id="CAB1413071.1"/>
    </source>
</evidence>
<gene>
    <name evidence="2" type="ORF">PLEPLA_LOCUS768</name>
</gene>
<feature type="region of interest" description="Disordered" evidence="1">
    <location>
        <begin position="61"/>
        <end position="93"/>
    </location>
</feature>
<dbReference type="EMBL" id="CADEAL010000035">
    <property type="protein sequence ID" value="CAB1413071.1"/>
    <property type="molecule type" value="Genomic_DNA"/>
</dbReference>
<feature type="compositionally biased region" description="Polar residues" evidence="1">
    <location>
        <begin position="84"/>
        <end position="93"/>
    </location>
</feature>
<organism evidence="2 3">
    <name type="scientific">Pleuronectes platessa</name>
    <name type="common">European plaice</name>
    <dbReference type="NCBI Taxonomy" id="8262"/>
    <lineage>
        <taxon>Eukaryota</taxon>
        <taxon>Metazoa</taxon>
        <taxon>Chordata</taxon>
        <taxon>Craniata</taxon>
        <taxon>Vertebrata</taxon>
        <taxon>Euteleostomi</taxon>
        <taxon>Actinopterygii</taxon>
        <taxon>Neopterygii</taxon>
        <taxon>Teleostei</taxon>
        <taxon>Neoteleostei</taxon>
        <taxon>Acanthomorphata</taxon>
        <taxon>Carangaria</taxon>
        <taxon>Pleuronectiformes</taxon>
        <taxon>Pleuronectoidei</taxon>
        <taxon>Pleuronectidae</taxon>
        <taxon>Pleuronectes</taxon>
    </lineage>
</organism>
<dbReference type="AlphaFoldDB" id="A0A9N7Y508"/>
<keyword evidence="3" id="KW-1185">Reference proteome</keyword>
<evidence type="ECO:0000256" key="1">
    <source>
        <dbReference type="SAM" id="MobiDB-lite"/>
    </source>
</evidence>
<reference evidence="2" key="1">
    <citation type="submission" date="2020-03" db="EMBL/GenBank/DDBJ databases">
        <authorList>
            <person name="Weist P."/>
        </authorList>
    </citation>
    <scope>NUCLEOTIDE SEQUENCE</scope>
</reference>
<comment type="caution">
    <text evidence="2">The sequence shown here is derived from an EMBL/GenBank/DDBJ whole genome shotgun (WGS) entry which is preliminary data.</text>
</comment>
<feature type="compositionally biased region" description="Polar residues" evidence="1">
    <location>
        <begin position="61"/>
        <end position="75"/>
    </location>
</feature>
<evidence type="ECO:0000313" key="3">
    <source>
        <dbReference type="Proteomes" id="UP001153269"/>
    </source>
</evidence>
<proteinExistence type="predicted"/>